<evidence type="ECO:0000259" key="6">
    <source>
        <dbReference type="Pfam" id="PF00732"/>
    </source>
</evidence>
<evidence type="ECO:0000256" key="1">
    <source>
        <dbReference type="ARBA" id="ARBA00001974"/>
    </source>
</evidence>
<dbReference type="SUPFAM" id="SSF54373">
    <property type="entry name" value="FAD-linked reductases, C-terminal domain"/>
    <property type="match status" value="1"/>
</dbReference>
<proteinExistence type="inferred from homology"/>
<dbReference type="PANTHER" id="PTHR42784:SF1">
    <property type="entry name" value="PYRANOSE 2-OXIDASE"/>
    <property type="match status" value="1"/>
</dbReference>
<keyword evidence="4" id="KW-0274">FAD</keyword>
<comment type="caution">
    <text evidence="8">The sequence shown here is derived from an EMBL/GenBank/DDBJ whole genome shotgun (WGS) entry which is preliminary data.</text>
</comment>
<dbReference type="InterPro" id="IPR051473">
    <property type="entry name" value="P2Ox-like"/>
</dbReference>
<organism evidence="8 9">
    <name type="scientific">Novosphingobium pentaromativorans</name>
    <dbReference type="NCBI Taxonomy" id="205844"/>
    <lineage>
        <taxon>Bacteria</taxon>
        <taxon>Pseudomonadati</taxon>
        <taxon>Pseudomonadota</taxon>
        <taxon>Alphaproteobacteria</taxon>
        <taxon>Sphingomonadales</taxon>
        <taxon>Sphingomonadaceae</taxon>
        <taxon>Novosphingobium</taxon>
    </lineage>
</organism>
<dbReference type="InterPro" id="IPR000172">
    <property type="entry name" value="GMC_OxRdtase_N"/>
</dbReference>
<keyword evidence="3" id="KW-0285">Flavoprotein</keyword>
<evidence type="ECO:0000256" key="2">
    <source>
        <dbReference type="ARBA" id="ARBA00010790"/>
    </source>
</evidence>
<comment type="similarity">
    <text evidence="2">Belongs to the GMC oxidoreductase family.</text>
</comment>
<dbReference type="SUPFAM" id="SSF51905">
    <property type="entry name" value="FAD/NAD(P)-binding domain"/>
    <property type="match status" value="1"/>
</dbReference>
<dbReference type="GO" id="GO:0016614">
    <property type="term" value="F:oxidoreductase activity, acting on CH-OH group of donors"/>
    <property type="evidence" value="ECO:0007669"/>
    <property type="project" value="InterPro"/>
</dbReference>
<sequence length="574" mass="63305">MKNDTHFDAPRFDAPRFDAIVVGSGITGGWAAKELTEAGLTVLMVERGRNIEHQTGYETELKAPWEMPFRGQGDAALYAREYPVQMLNRHFNEFTESHFVNDAEQPYQKALGKDFDWFRSYQLGGRSLTWGRQCYRWSDYDFGANKRDGFGTDWPIRYADLAPWYDKVEEFVGVSGAAEGLAQLPDGRFLPPMELNCVEQAARERIRAKYPDRVMTIGRTANLTEARPEQGRAHCQYRSICARGCSYGAYFSTQSATLPAAKKTGRLKVVTDAQVHKVDYDAKTGRVTGVRWIDTKTGEHKVAFARVVFLNAGAFNSVHLMLNSASEAMPQGLANSSGVLGTHIMDHANTMAAMAVMPGFEGRTSFGNRPTGIVIPRFRNLETLDGEGFTRGYSFQGGALQGTWTRGKRMGGIGKAYKEELHKIGPWTMVLVVFADSMPRVSNRLTLSKRTDPRGVRQLEIAFAHGKEEMAALADAHREATAMLTEAGGHVIMGFDRPGHGGTSIHEMGGARMGWDPKTSVLNRLSQAHDIPNLFVTDGAQMSSSACQNPSLTYMALTARACATAVSMLQEGVI</sequence>
<dbReference type="GO" id="GO:0050660">
    <property type="term" value="F:flavin adenine dinucleotide binding"/>
    <property type="evidence" value="ECO:0007669"/>
    <property type="project" value="InterPro"/>
</dbReference>
<protein>
    <submittedName>
        <fullName evidence="8">GMC family oxidoreductase</fullName>
    </submittedName>
</protein>
<feature type="domain" description="Glucose-methanol-choline oxidoreductase C-terminal" evidence="7">
    <location>
        <begin position="439"/>
        <end position="557"/>
    </location>
</feature>
<feature type="domain" description="Glucose-methanol-choline oxidoreductase N-terminal" evidence="6">
    <location>
        <begin position="121"/>
        <end position="346"/>
    </location>
</feature>
<dbReference type="Pfam" id="PF00732">
    <property type="entry name" value="GMC_oxred_N"/>
    <property type="match status" value="1"/>
</dbReference>
<evidence type="ECO:0000259" key="7">
    <source>
        <dbReference type="Pfam" id="PF05199"/>
    </source>
</evidence>
<keyword evidence="5" id="KW-0560">Oxidoreductase</keyword>
<evidence type="ECO:0000256" key="3">
    <source>
        <dbReference type="ARBA" id="ARBA00022630"/>
    </source>
</evidence>
<dbReference type="Proteomes" id="UP000249082">
    <property type="component" value="Unassembled WGS sequence"/>
</dbReference>
<dbReference type="InterPro" id="IPR036188">
    <property type="entry name" value="FAD/NAD-bd_sf"/>
</dbReference>
<name>A0A2W5NC08_9SPHN</name>
<dbReference type="EMBL" id="QFPX01000028">
    <property type="protein sequence ID" value="PZQ51066.1"/>
    <property type="molecule type" value="Genomic_DNA"/>
</dbReference>
<comment type="cofactor">
    <cofactor evidence="1">
        <name>FAD</name>
        <dbReference type="ChEBI" id="CHEBI:57692"/>
    </cofactor>
</comment>
<dbReference type="InterPro" id="IPR007867">
    <property type="entry name" value="GMC_OxRtase_C"/>
</dbReference>
<evidence type="ECO:0000256" key="5">
    <source>
        <dbReference type="ARBA" id="ARBA00023002"/>
    </source>
</evidence>
<gene>
    <name evidence="8" type="ORF">DI555_21515</name>
</gene>
<evidence type="ECO:0000313" key="9">
    <source>
        <dbReference type="Proteomes" id="UP000249082"/>
    </source>
</evidence>
<evidence type="ECO:0000313" key="8">
    <source>
        <dbReference type="EMBL" id="PZQ51066.1"/>
    </source>
</evidence>
<evidence type="ECO:0000256" key="4">
    <source>
        <dbReference type="ARBA" id="ARBA00022827"/>
    </source>
</evidence>
<dbReference type="PANTHER" id="PTHR42784">
    <property type="entry name" value="PYRANOSE 2-OXIDASE"/>
    <property type="match status" value="1"/>
</dbReference>
<accession>A0A2W5NC08</accession>
<dbReference type="Gene3D" id="3.50.50.60">
    <property type="entry name" value="FAD/NAD(P)-binding domain"/>
    <property type="match status" value="2"/>
</dbReference>
<dbReference type="Pfam" id="PF05199">
    <property type="entry name" value="GMC_oxred_C"/>
    <property type="match status" value="1"/>
</dbReference>
<dbReference type="AlphaFoldDB" id="A0A2W5NC08"/>
<reference evidence="8 9" key="1">
    <citation type="submission" date="2017-08" db="EMBL/GenBank/DDBJ databases">
        <title>Infants hospitalized years apart are colonized by the same room-sourced microbial strains.</title>
        <authorList>
            <person name="Brooks B."/>
            <person name="Olm M.R."/>
            <person name="Firek B.A."/>
            <person name="Baker R."/>
            <person name="Thomas B.C."/>
            <person name="Morowitz M.J."/>
            <person name="Banfield J.F."/>
        </authorList>
    </citation>
    <scope>NUCLEOTIDE SEQUENCE [LARGE SCALE GENOMIC DNA]</scope>
    <source>
        <strain evidence="8">S2_005_002_R2_33</strain>
    </source>
</reference>